<comment type="caution">
    <text evidence="2">The sequence shown here is derived from an EMBL/GenBank/DDBJ whole genome shotgun (WGS) entry which is preliminary data.</text>
</comment>
<evidence type="ECO:0000259" key="1">
    <source>
        <dbReference type="Pfam" id="PF18909"/>
    </source>
</evidence>
<accession>A0A4R3RGK7</accession>
<dbReference type="EMBL" id="SMBK01000013">
    <property type="protein sequence ID" value="TCU34161.1"/>
    <property type="molecule type" value="Genomic_DNA"/>
</dbReference>
<evidence type="ECO:0000313" key="2">
    <source>
        <dbReference type="EMBL" id="TCU34161.1"/>
    </source>
</evidence>
<gene>
    <name evidence="2" type="ORF">EV129_113146</name>
</gene>
<dbReference type="Pfam" id="PF18909">
    <property type="entry name" value="dGTP_diPhyd_N"/>
    <property type="match status" value="1"/>
</dbReference>
<protein>
    <recommendedName>
        <fullName evidence="1">dATP/dGTP diphosphohydrolase N-terminal domain-containing protein</fullName>
    </recommendedName>
</protein>
<dbReference type="InterPro" id="IPR044038">
    <property type="entry name" value="dATP/dGTP_diPOhydrolase_N"/>
</dbReference>
<sequence length="143" mass="15918">MTAETTGNPKQANGEKKPPLAYVPMVANLAMLEALYDGALKYEPHNWRDHPVKAMTYVHAAERHLKLFSVGEELTRDTLVKNLGAVMASCAILLDAHAHDTLIDDRRHSQVDADALYAAEAWVNRLQQKQREREQAAAKSADT</sequence>
<dbReference type="Proteomes" id="UP000295507">
    <property type="component" value="Unassembled WGS sequence"/>
</dbReference>
<reference evidence="2 3" key="1">
    <citation type="submission" date="2019-03" db="EMBL/GenBank/DDBJ databases">
        <title>Genomic Encyclopedia of Type Strains, Phase IV (KMG-V): Genome sequencing to study the core and pangenomes of soil and plant-associated prokaryotes.</title>
        <authorList>
            <person name="Whitman W."/>
        </authorList>
    </citation>
    <scope>NUCLEOTIDE SEQUENCE [LARGE SCALE GENOMIC DNA]</scope>
    <source>
        <strain evidence="2 3">IE4868</strain>
    </source>
</reference>
<dbReference type="AlphaFoldDB" id="A0A4R3RGK7"/>
<feature type="domain" description="dATP/dGTP diphosphohydrolase N-terminal" evidence="1">
    <location>
        <begin position="8"/>
        <end position="106"/>
    </location>
</feature>
<name>A0A4R3RGK7_9HYPH</name>
<proteinExistence type="predicted"/>
<dbReference type="RefSeq" id="WP_132552918.1">
    <property type="nucleotide sequence ID" value="NZ_SMBK01000013.1"/>
</dbReference>
<organism evidence="2 3">
    <name type="scientific">Rhizobium azibense</name>
    <dbReference type="NCBI Taxonomy" id="1136135"/>
    <lineage>
        <taxon>Bacteria</taxon>
        <taxon>Pseudomonadati</taxon>
        <taxon>Pseudomonadota</taxon>
        <taxon>Alphaproteobacteria</taxon>
        <taxon>Hyphomicrobiales</taxon>
        <taxon>Rhizobiaceae</taxon>
        <taxon>Rhizobium/Agrobacterium group</taxon>
        <taxon>Rhizobium</taxon>
    </lineage>
</organism>
<evidence type="ECO:0000313" key="3">
    <source>
        <dbReference type="Proteomes" id="UP000295507"/>
    </source>
</evidence>